<evidence type="ECO:0000313" key="8">
    <source>
        <dbReference type="EMBL" id="TVM32353.1"/>
    </source>
</evidence>
<protein>
    <recommendedName>
        <fullName evidence="5">Peptidyl-prolyl cis-trans isomerase</fullName>
        <shortName evidence="5">PPIase</shortName>
        <ecNumber evidence="5">5.2.1.8</ecNumber>
    </recommendedName>
</protein>
<dbReference type="GO" id="GO:0006457">
    <property type="term" value="P:protein folding"/>
    <property type="evidence" value="ECO:0007669"/>
    <property type="project" value="InterPro"/>
</dbReference>
<dbReference type="EC" id="5.2.1.8" evidence="5"/>
<dbReference type="RefSeq" id="WP_144306365.1">
    <property type="nucleotide sequence ID" value="NZ_CP039543.1"/>
</dbReference>
<dbReference type="InterPro" id="IPR044665">
    <property type="entry name" value="E_coli_cyclophilin_A-like"/>
</dbReference>
<proteinExistence type="inferred from homology"/>
<comment type="similarity">
    <text evidence="2 5">Belongs to the cyclophilin-type PPIase family.</text>
</comment>
<comment type="function">
    <text evidence="1 5">PPIases accelerate the folding of proteins. It catalyzes the cis-trans isomerization of proline imidic peptide bonds in oligopeptides.</text>
</comment>
<evidence type="ECO:0000256" key="5">
    <source>
        <dbReference type="RuleBase" id="RU363019"/>
    </source>
</evidence>
<evidence type="ECO:0000256" key="2">
    <source>
        <dbReference type="ARBA" id="ARBA00007365"/>
    </source>
</evidence>
<dbReference type="EMBL" id="QMIF01000011">
    <property type="protein sequence ID" value="TVM32353.1"/>
    <property type="molecule type" value="Genomic_DNA"/>
</dbReference>
<evidence type="ECO:0000313" key="7">
    <source>
        <dbReference type="EMBL" id="QJT10359.1"/>
    </source>
</evidence>
<dbReference type="InterPro" id="IPR024936">
    <property type="entry name" value="Cyclophilin-type_PPIase"/>
</dbReference>
<name>A0A6P1ZEP9_9BACT</name>
<feature type="domain" description="PPIase cyclophilin-type" evidence="6">
    <location>
        <begin position="9"/>
        <end position="166"/>
    </location>
</feature>
<evidence type="ECO:0000259" key="6">
    <source>
        <dbReference type="PROSITE" id="PS50072"/>
    </source>
</evidence>
<dbReference type="Proteomes" id="UP000503251">
    <property type="component" value="Chromosome"/>
</dbReference>
<dbReference type="PRINTS" id="PR00153">
    <property type="entry name" value="CSAPPISMRASE"/>
</dbReference>
<sequence length="168" mass="18623">MENPHVLIETSLGDILAELYPDKAPASVANFLQYVDDGHYDNTIFHRVVRNFVIQGGGYTSLLEKKPRREPIPNEATNGLQNTAGTLAMARAFDKDSATDEFFINAADNPDLDHAGDADDEYGYAVFGQVVDGMDVVKKINWKVVKPRDGFDDLPVDTVDIISVSRYE</sequence>
<dbReference type="InterPro" id="IPR029000">
    <property type="entry name" value="Cyclophilin-like_dom_sf"/>
</dbReference>
<dbReference type="InterPro" id="IPR002130">
    <property type="entry name" value="Cyclophilin-type_PPIase_dom"/>
</dbReference>
<dbReference type="Gene3D" id="2.40.100.10">
    <property type="entry name" value="Cyclophilin-like"/>
    <property type="match status" value="1"/>
</dbReference>
<dbReference type="PROSITE" id="PS50072">
    <property type="entry name" value="CSA_PPIASE_2"/>
    <property type="match status" value="1"/>
</dbReference>
<dbReference type="EMBL" id="CP039543">
    <property type="protein sequence ID" value="QJT10359.1"/>
    <property type="molecule type" value="Genomic_DNA"/>
</dbReference>
<reference evidence="7 10" key="2">
    <citation type="submission" date="2019-04" db="EMBL/GenBank/DDBJ databases">
        <title>Isolation and culture of sulfate reducing bacteria from the cold seep of the South China Sea.</title>
        <authorList>
            <person name="Sun C."/>
            <person name="Liu R."/>
        </authorList>
    </citation>
    <scope>NUCLEOTIDE SEQUENCE [LARGE SCALE GENOMIC DNA]</scope>
    <source>
        <strain evidence="7 10">CS1</strain>
    </source>
</reference>
<evidence type="ECO:0000256" key="1">
    <source>
        <dbReference type="ARBA" id="ARBA00002388"/>
    </source>
</evidence>
<dbReference type="Proteomes" id="UP000434052">
    <property type="component" value="Unassembled WGS sequence"/>
</dbReference>
<comment type="catalytic activity">
    <reaction evidence="5">
        <text>[protein]-peptidylproline (omega=180) = [protein]-peptidylproline (omega=0)</text>
        <dbReference type="Rhea" id="RHEA:16237"/>
        <dbReference type="Rhea" id="RHEA-COMP:10747"/>
        <dbReference type="Rhea" id="RHEA-COMP:10748"/>
        <dbReference type="ChEBI" id="CHEBI:83833"/>
        <dbReference type="ChEBI" id="CHEBI:83834"/>
        <dbReference type="EC" id="5.2.1.8"/>
    </reaction>
</comment>
<dbReference type="SUPFAM" id="SSF50891">
    <property type="entry name" value="Cyclophilin-like"/>
    <property type="match status" value="1"/>
</dbReference>
<dbReference type="Pfam" id="PF00160">
    <property type="entry name" value="Pro_isomerase"/>
    <property type="match status" value="1"/>
</dbReference>
<organism evidence="8 9">
    <name type="scientific">Oceanidesulfovibrio marinus</name>
    <dbReference type="NCBI Taxonomy" id="370038"/>
    <lineage>
        <taxon>Bacteria</taxon>
        <taxon>Pseudomonadati</taxon>
        <taxon>Thermodesulfobacteriota</taxon>
        <taxon>Desulfovibrionia</taxon>
        <taxon>Desulfovibrionales</taxon>
        <taxon>Desulfovibrionaceae</taxon>
        <taxon>Oceanidesulfovibrio</taxon>
    </lineage>
</organism>
<dbReference type="AlphaFoldDB" id="A0A6P1ZEP9"/>
<evidence type="ECO:0000313" key="9">
    <source>
        <dbReference type="Proteomes" id="UP000434052"/>
    </source>
</evidence>
<keyword evidence="3 5" id="KW-0697">Rotamase</keyword>
<dbReference type="GO" id="GO:0003755">
    <property type="term" value="F:peptidyl-prolyl cis-trans isomerase activity"/>
    <property type="evidence" value="ECO:0007669"/>
    <property type="project" value="UniProtKB-UniRule"/>
</dbReference>
<dbReference type="InterPro" id="IPR020892">
    <property type="entry name" value="Cyclophilin-type_PPIase_CS"/>
</dbReference>
<dbReference type="PIRSF" id="PIRSF001467">
    <property type="entry name" value="Peptidylpro_ismrse"/>
    <property type="match status" value="1"/>
</dbReference>
<dbReference type="OrthoDB" id="9807797at2"/>
<dbReference type="PANTHER" id="PTHR43246">
    <property type="entry name" value="PEPTIDYL-PROLYL CIS-TRANS ISOMERASE CYP38, CHLOROPLASTIC"/>
    <property type="match status" value="1"/>
</dbReference>
<evidence type="ECO:0000256" key="4">
    <source>
        <dbReference type="ARBA" id="ARBA00023235"/>
    </source>
</evidence>
<reference evidence="8 9" key="1">
    <citation type="submission" date="2018-06" db="EMBL/GenBank/DDBJ databases">
        <title>Complete genome of Desulfovibrio marinus P48SEP.</title>
        <authorList>
            <person name="Crispim J.S."/>
            <person name="Vidigal P.M.P."/>
            <person name="Silva L.C.F."/>
            <person name="Araujo L.C."/>
            <person name="Laguardia C.N."/>
            <person name="Dias R.S."/>
            <person name="Sousa M.P."/>
            <person name="Paula S.O."/>
            <person name="Silva C."/>
        </authorList>
    </citation>
    <scope>NUCLEOTIDE SEQUENCE [LARGE SCALE GENOMIC DNA]</scope>
    <source>
        <strain evidence="8 9">P48SEP</strain>
    </source>
</reference>
<accession>A0A6P1ZEP9</accession>
<dbReference type="PROSITE" id="PS00170">
    <property type="entry name" value="CSA_PPIASE_1"/>
    <property type="match status" value="1"/>
</dbReference>
<evidence type="ECO:0000256" key="3">
    <source>
        <dbReference type="ARBA" id="ARBA00023110"/>
    </source>
</evidence>
<evidence type="ECO:0000313" key="10">
    <source>
        <dbReference type="Proteomes" id="UP000503251"/>
    </source>
</evidence>
<keyword evidence="10" id="KW-1185">Reference proteome</keyword>
<keyword evidence="4 5" id="KW-0413">Isomerase</keyword>
<gene>
    <name evidence="8" type="ORF">DQK91_15620</name>
    <name evidence="7" type="ORF">E8L03_16105</name>
</gene>